<feature type="domain" description="STAS" evidence="1">
    <location>
        <begin position="5"/>
        <end position="116"/>
    </location>
</feature>
<comment type="caution">
    <text evidence="2">The sequence shown here is derived from an EMBL/GenBank/DDBJ whole genome shotgun (WGS) entry which is preliminary data.</text>
</comment>
<sequence>MTNPNVHTAETVDDVVVITIGEDLNNPRSNMAFNDFLKQVYQEHNPKKLLFSFQKVVFIDSSGIKEIILAHRHQQNVKGQLACAELSSALLELFKMVRLDKVFKIFPTREEALEALREEN</sequence>
<reference evidence="2 3" key="1">
    <citation type="submission" date="2020-08" db="EMBL/GenBank/DDBJ databases">
        <title>Genomic Encyclopedia of Type Strains, Phase IV (KMG-IV): sequencing the most valuable type-strain genomes for metagenomic binning, comparative biology and taxonomic classification.</title>
        <authorList>
            <person name="Goeker M."/>
        </authorList>
    </citation>
    <scope>NUCLEOTIDE SEQUENCE [LARGE SCALE GENOMIC DNA]</scope>
    <source>
        <strain evidence="2 3">DSM 22071</strain>
    </source>
</reference>
<accession>A0A7W7Y584</accession>
<dbReference type="InterPro" id="IPR036513">
    <property type="entry name" value="STAS_dom_sf"/>
</dbReference>
<gene>
    <name evidence="2" type="ORF">HNR37_001661</name>
</gene>
<evidence type="ECO:0000259" key="1">
    <source>
        <dbReference type="PROSITE" id="PS50801"/>
    </source>
</evidence>
<dbReference type="PANTHER" id="PTHR33495:SF2">
    <property type="entry name" value="ANTI-SIGMA FACTOR ANTAGONIST TM_1081-RELATED"/>
    <property type="match status" value="1"/>
</dbReference>
<dbReference type="Proteomes" id="UP000528322">
    <property type="component" value="Unassembled WGS sequence"/>
</dbReference>
<organism evidence="2 3">
    <name type="scientific">Desulfurispira natronophila</name>
    <dbReference type="NCBI Taxonomy" id="682562"/>
    <lineage>
        <taxon>Bacteria</taxon>
        <taxon>Pseudomonadati</taxon>
        <taxon>Chrysiogenota</taxon>
        <taxon>Chrysiogenia</taxon>
        <taxon>Chrysiogenales</taxon>
        <taxon>Chrysiogenaceae</taxon>
        <taxon>Desulfurispira</taxon>
    </lineage>
</organism>
<protein>
    <submittedName>
        <fullName evidence="2">Anti-anti-sigma factor</fullName>
    </submittedName>
</protein>
<name>A0A7W7Y584_9BACT</name>
<proteinExistence type="predicted"/>
<keyword evidence="3" id="KW-1185">Reference proteome</keyword>
<dbReference type="Pfam" id="PF01740">
    <property type="entry name" value="STAS"/>
    <property type="match status" value="1"/>
</dbReference>
<dbReference type="AlphaFoldDB" id="A0A7W7Y584"/>
<evidence type="ECO:0000313" key="3">
    <source>
        <dbReference type="Proteomes" id="UP000528322"/>
    </source>
</evidence>
<dbReference type="Gene3D" id="3.30.750.24">
    <property type="entry name" value="STAS domain"/>
    <property type="match status" value="1"/>
</dbReference>
<dbReference type="SUPFAM" id="SSF52091">
    <property type="entry name" value="SpoIIaa-like"/>
    <property type="match status" value="1"/>
</dbReference>
<dbReference type="PANTHER" id="PTHR33495">
    <property type="entry name" value="ANTI-SIGMA FACTOR ANTAGONIST TM_1081-RELATED-RELATED"/>
    <property type="match status" value="1"/>
</dbReference>
<dbReference type="GO" id="GO:0043856">
    <property type="term" value="F:anti-sigma factor antagonist activity"/>
    <property type="evidence" value="ECO:0007669"/>
    <property type="project" value="TreeGrafter"/>
</dbReference>
<dbReference type="EMBL" id="JACHID010000010">
    <property type="protein sequence ID" value="MBB5022326.1"/>
    <property type="molecule type" value="Genomic_DNA"/>
</dbReference>
<dbReference type="RefSeq" id="WP_183732654.1">
    <property type="nucleotide sequence ID" value="NZ_JACHID010000010.1"/>
</dbReference>
<dbReference type="PROSITE" id="PS50801">
    <property type="entry name" value="STAS"/>
    <property type="match status" value="1"/>
</dbReference>
<evidence type="ECO:0000313" key="2">
    <source>
        <dbReference type="EMBL" id="MBB5022326.1"/>
    </source>
</evidence>
<dbReference type="InterPro" id="IPR002645">
    <property type="entry name" value="STAS_dom"/>
</dbReference>
<dbReference type="CDD" id="cd07043">
    <property type="entry name" value="STAS_anti-anti-sigma_factors"/>
    <property type="match status" value="1"/>
</dbReference>